<feature type="compositionally biased region" description="Polar residues" evidence="1">
    <location>
        <begin position="7"/>
        <end position="20"/>
    </location>
</feature>
<feature type="region of interest" description="Disordered" evidence="1">
    <location>
        <begin position="1"/>
        <end position="22"/>
    </location>
</feature>
<dbReference type="Proteomes" id="UP001346869">
    <property type="component" value="Unassembled WGS sequence"/>
</dbReference>
<evidence type="ECO:0000256" key="1">
    <source>
        <dbReference type="SAM" id="MobiDB-lite"/>
    </source>
</evidence>
<name>A0AAN7XQS0_ELEMC</name>
<reference evidence="2 3" key="1">
    <citation type="journal article" date="2023" name="Genes (Basel)">
        <title>Chromosome-Level Genome Assembly and Circadian Gene Repertoire of the Patagonia Blennie Eleginops maclovinus-The Closest Ancestral Proxy of Antarctic Cryonotothenioids.</title>
        <authorList>
            <person name="Cheng C.C."/>
            <person name="Rivera-Colon A.G."/>
            <person name="Minhas B.F."/>
            <person name="Wilson L."/>
            <person name="Rayamajhi N."/>
            <person name="Vargas-Chacoff L."/>
            <person name="Catchen J.M."/>
        </authorList>
    </citation>
    <scope>NUCLEOTIDE SEQUENCE [LARGE SCALE GENOMIC DNA]</scope>
    <source>
        <strain evidence="2">JMC-PN-2008</strain>
    </source>
</reference>
<dbReference type="AlphaFoldDB" id="A0AAN7XQS0"/>
<reference evidence="2 3" key="2">
    <citation type="journal article" date="2023" name="Mol. Biol. Evol.">
        <title>Genomics of Secondarily Temperate Adaptation in the Only Non-Antarctic Icefish.</title>
        <authorList>
            <person name="Rivera-Colon A.G."/>
            <person name="Rayamajhi N."/>
            <person name="Minhas B.F."/>
            <person name="Madrigal G."/>
            <person name="Bilyk K.T."/>
            <person name="Yoon V."/>
            <person name="Hune M."/>
            <person name="Gregory S."/>
            <person name="Cheng C.H.C."/>
            <person name="Catchen J.M."/>
        </authorList>
    </citation>
    <scope>NUCLEOTIDE SEQUENCE [LARGE SCALE GENOMIC DNA]</scope>
    <source>
        <strain evidence="2">JMC-PN-2008</strain>
    </source>
</reference>
<keyword evidence="3" id="KW-1185">Reference proteome</keyword>
<accession>A0AAN7XQS0</accession>
<protein>
    <submittedName>
        <fullName evidence="2">Uncharacterized protein</fullName>
    </submittedName>
</protein>
<dbReference type="EMBL" id="JAUZQC010000007">
    <property type="protein sequence ID" value="KAK5868261.1"/>
    <property type="molecule type" value="Genomic_DNA"/>
</dbReference>
<proteinExistence type="predicted"/>
<sequence length="74" mass="7925">MEACSSLCGQEQMRQTQARDTVNRDRVMAPAVKMVTELAVERLTSCDGCSCSGRGLCFIPTKVTSAGQPSLCPL</sequence>
<evidence type="ECO:0000313" key="2">
    <source>
        <dbReference type="EMBL" id="KAK5868261.1"/>
    </source>
</evidence>
<gene>
    <name evidence="2" type="ORF">PBY51_009292</name>
</gene>
<evidence type="ECO:0000313" key="3">
    <source>
        <dbReference type="Proteomes" id="UP001346869"/>
    </source>
</evidence>
<organism evidence="2 3">
    <name type="scientific">Eleginops maclovinus</name>
    <name type="common">Patagonian blennie</name>
    <name type="synonym">Eleginus maclovinus</name>
    <dbReference type="NCBI Taxonomy" id="56733"/>
    <lineage>
        <taxon>Eukaryota</taxon>
        <taxon>Metazoa</taxon>
        <taxon>Chordata</taxon>
        <taxon>Craniata</taxon>
        <taxon>Vertebrata</taxon>
        <taxon>Euteleostomi</taxon>
        <taxon>Actinopterygii</taxon>
        <taxon>Neopterygii</taxon>
        <taxon>Teleostei</taxon>
        <taxon>Neoteleostei</taxon>
        <taxon>Acanthomorphata</taxon>
        <taxon>Eupercaria</taxon>
        <taxon>Perciformes</taxon>
        <taxon>Notothenioidei</taxon>
        <taxon>Eleginopidae</taxon>
        <taxon>Eleginops</taxon>
    </lineage>
</organism>
<comment type="caution">
    <text evidence="2">The sequence shown here is derived from an EMBL/GenBank/DDBJ whole genome shotgun (WGS) entry which is preliminary data.</text>
</comment>